<sequence>MLTRLHKSRCWHSLRGKLPYTIAVIVFGLACNLLIHHIAVSRPHAEEITGPFKVPSQTKHASMASTNKVPASCTLDQGTVEQLIQRGQLFKVHEANCSKLFLGDKSSIEAAIQIAQAPRTSLGSDFYLNITTNCDVFHKSRGYVMSSLTREEEEFPIAFSLVVYTDLEMAERLLRAIYRPHNFYCVHVDRKVPSEYFRAVSNIIRCLPNVFLSSKRLNVRWGTFSVLHTELVCMRDLWRHTTWKYFINLTGQEFPLKTNLELVRILKAYKGANDIRGMIKTANRRRWKNTRPPYGIRPVKGSVHITASRAFVDYVLHNETAHAVLQWTRKTEIPDETFFATINHNPQLNLTGTYKGRHPDELNIFMTRYKIWNTRSRCAGRFQRMVCMLSTGDLPRLGQAKHLFANKFMLNEDRLVIGCLEEKLANHTRDEYMCTKVFNASYYANLKFVKNRVRAVT</sequence>
<evidence type="ECO:0000256" key="9">
    <source>
        <dbReference type="ARBA" id="ARBA00023180"/>
    </source>
</evidence>
<accession>A0AAV2IFG9</accession>
<keyword evidence="3" id="KW-0328">Glycosyltransferase</keyword>
<dbReference type="Pfam" id="PF02485">
    <property type="entry name" value="Branch"/>
    <property type="match status" value="1"/>
</dbReference>
<keyword evidence="4" id="KW-0808">Transferase</keyword>
<dbReference type="PANTHER" id="PTHR19297:SF191">
    <property type="entry name" value="PROTEIN XYLOSYLTRANSFERASE"/>
    <property type="match status" value="1"/>
</dbReference>
<proteinExistence type="inferred from homology"/>
<keyword evidence="5 11" id="KW-0812">Transmembrane</keyword>
<comment type="subcellular location">
    <subcellularLocation>
        <location evidence="1">Membrane</location>
        <topology evidence="1">Single-pass type II membrane protein</topology>
    </subcellularLocation>
</comment>
<evidence type="ECO:0000313" key="12">
    <source>
        <dbReference type="EMBL" id="CAL1543477.1"/>
    </source>
</evidence>
<name>A0AAV2IFG9_LYMST</name>
<dbReference type="InterPro" id="IPR003406">
    <property type="entry name" value="Glyco_trans_14"/>
</dbReference>
<comment type="caution">
    <text evidence="12">The sequence shown here is derived from an EMBL/GenBank/DDBJ whole genome shotgun (WGS) entry which is preliminary data.</text>
</comment>
<dbReference type="GO" id="GO:0008375">
    <property type="term" value="F:acetylglucosaminyltransferase activity"/>
    <property type="evidence" value="ECO:0007669"/>
    <property type="project" value="TreeGrafter"/>
</dbReference>
<evidence type="ECO:0000256" key="2">
    <source>
        <dbReference type="ARBA" id="ARBA00004922"/>
    </source>
</evidence>
<evidence type="ECO:0000256" key="6">
    <source>
        <dbReference type="ARBA" id="ARBA00022968"/>
    </source>
</evidence>
<evidence type="ECO:0008006" key="14">
    <source>
        <dbReference type="Google" id="ProtNLM"/>
    </source>
</evidence>
<comment type="similarity">
    <text evidence="10">Belongs to the glycosyltransferase 14 family.</text>
</comment>
<evidence type="ECO:0000256" key="8">
    <source>
        <dbReference type="ARBA" id="ARBA00023136"/>
    </source>
</evidence>
<evidence type="ECO:0000256" key="1">
    <source>
        <dbReference type="ARBA" id="ARBA00004606"/>
    </source>
</evidence>
<dbReference type="EMBL" id="CAXITT010000550">
    <property type="protein sequence ID" value="CAL1543477.1"/>
    <property type="molecule type" value="Genomic_DNA"/>
</dbReference>
<keyword evidence="7 11" id="KW-1133">Transmembrane helix</keyword>
<keyword evidence="13" id="KW-1185">Reference proteome</keyword>
<evidence type="ECO:0000256" key="5">
    <source>
        <dbReference type="ARBA" id="ARBA00022692"/>
    </source>
</evidence>
<dbReference type="PANTHER" id="PTHR19297">
    <property type="entry name" value="GLYCOSYLTRANSFERASE 14 FAMILY MEMBER"/>
    <property type="match status" value="1"/>
</dbReference>
<evidence type="ECO:0000256" key="11">
    <source>
        <dbReference type="SAM" id="Phobius"/>
    </source>
</evidence>
<evidence type="ECO:0000313" key="13">
    <source>
        <dbReference type="Proteomes" id="UP001497497"/>
    </source>
</evidence>
<gene>
    <name evidence="12" type="ORF">GSLYS_00017011001</name>
</gene>
<dbReference type="GO" id="GO:0016020">
    <property type="term" value="C:membrane"/>
    <property type="evidence" value="ECO:0007669"/>
    <property type="project" value="UniProtKB-SubCell"/>
</dbReference>
<dbReference type="PROSITE" id="PS51257">
    <property type="entry name" value="PROKAR_LIPOPROTEIN"/>
    <property type="match status" value="1"/>
</dbReference>
<organism evidence="12 13">
    <name type="scientific">Lymnaea stagnalis</name>
    <name type="common">Great pond snail</name>
    <name type="synonym">Helix stagnalis</name>
    <dbReference type="NCBI Taxonomy" id="6523"/>
    <lineage>
        <taxon>Eukaryota</taxon>
        <taxon>Metazoa</taxon>
        <taxon>Spiralia</taxon>
        <taxon>Lophotrochozoa</taxon>
        <taxon>Mollusca</taxon>
        <taxon>Gastropoda</taxon>
        <taxon>Heterobranchia</taxon>
        <taxon>Euthyneura</taxon>
        <taxon>Panpulmonata</taxon>
        <taxon>Hygrophila</taxon>
        <taxon>Lymnaeoidea</taxon>
        <taxon>Lymnaeidae</taxon>
        <taxon>Lymnaea</taxon>
    </lineage>
</organism>
<dbReference type="Proteomes" id="UP001497497">
    <property type="component" value="Unassembled WGS sequence"/>
</dbReference>
<evidence type="ECO:0000256" key="3">
    <source>
        <dbReference type="ARBA" id="ARBA00022676"/>
    </source>
</evidence>
<evidence type="ECO:0000256" key="7">
    <source>
        <dbReference type="ARBA" id="ARBA00022989"/>
    </source>
</evidence>
<keyword evidence="9" id="KW-0325">Glycoprotein</keyword>
<dbReference type="AlphaFoldDB" id="A0AAV2IFG9"/>
<comment type="pathway">
    <text evidence="2">Protein modification; protein glycosylation.</text>
</comment>
<keyword evidence="6" id="KW-0735">Signal-anchor</keyword>
<reference evidence="12 13" key="1">
    <citation type="submission" date="2024-04" db="EMBL/GenBank/DDBJ databases">
        <authorList>
            <consortium name="Genoscope - CEA"/>
            <person name="William W."/>
        </authorList>
    </citation>
    <scope>NUCLEOTIDE SEQUENCE [LARGE SCALE GENOMIC DNA]</scope>
</reference>
<feature type="transmembrane region" description="Helical" evidence="11">
    <location>
        <begin position="20"/>
        <end position="39"/>
    </location>
</feature>
<evidence type="ECO:0000256" key="4">
    <source>
        <dbReference type="ARBA" id="ARBA00022679"/>
    </source>
</evidence>
<evidence type="ECO:0000256" key="10">
    <source>
        <dbReference type="ARBA" id="ARBA00038150"/>
    </source>
</evidence>
<protein>
    <recommendedName>
        <fullName evidence="14">Beta-1,3-galactosyl-O-glycosyl-glycoprotein beta-1,6-N-acetylglucosaminyltransferase</fullName>
    </recommendedName>
</protein>
<keyword evidence="8 11" id="KW-0472">Membrane</keyword>